<dbReference type="Proteomes" id="UP001054945">
    <property type="component" value="Unassembled WGS sequence"/>
</dbReference>
<keyword evidence="3" id="KW-1185">Reference proteome</keyword>
<protein>
    <submittedName>
        <fullName evidence="2">Uncharacterized protein</fullName>
    </submittedName>
</protein>
<feature type="transmembrane region" description="Helical" evidence="1">
    <location>
        <begin position="67"/>
        <end position="87"/>
    </location>
</feature>
<gene>
    <name evidence="2" type="ORF">CEXT_472001</name>
</gene>
<reference evidence="2 3" key="1">
    <citation type="submission" date="2021-06" db="EMBL/GenBank/DDBJ databases">
        <title>Caerostris extrusa draft genome.</title>
        <authorList>
            <person name="Kono N."/>
            <person name="Arakawa K."/>
        </authorList>
    </citation>
    <scope>NUCLEOTIDE SEQUENCE [LARGE SCALE GENOMIC DNA]</scope>
</reference>
<dbReference type="AlphaFoldDB" id="A0AAV4T7I6"/>
<evidence type="ECO:0000256" key="1">
    <source>
        <dbReference type="SAM" id="Phobius"/>
    </source>
</evidence>
<name>A0AAV4T7I6_CAEEX</name>
<comment type="caution">
    <text evidence="2">The sequence shown here is derived from an EMBL/GenBank/DDBJ whole genome shotgun (WGS) entry which is preliminary data.</text>
</comment>
<evidence type="ECO:0000313" key="3">
    <source>
        <dbReference type="Proteomes" id="UP001054945"/>
    </source>
</evidence>
<organism evidence="2 3">
    <name type="scientific">Caerostris extrusa</name>
    <name type="common">Bark spider</name>
    <name type="synonym">Caerostris bankana</name>
    <dbReference type="NCBI Taxonomy" id="172846"/>
    <lineage>
        <taxon>Eukaryota</taxon>
        <taxon>Metazoa</taxon>
        <taxon>Ecdysozoa</taxon>
        <taxon>Arthropoda</taxon>
        <taxon>Chelicerata</taxon>
        <taxon>Arachnida</taxon>
        <taxon>Araneae</taxon>
        <taxon>Araneomorphae</taxon>
        <taxon>Entelegynae</taxon>
        <taxon>Araneoidea</taxon>
        <taxon>Araneidae</taxon>
        <taxon>Caerostris</taxon>
    </lineage>
</organism>
<dbReference type="EMBL" id="BPLR01010698">
    <property type="protein sequence ID" value="GIY41139.1"/>
    <property type="molecule type" value="Genomic_DNA"/>
</dbReference>
<accession>A0AAV4T7I6</accession>
<keyword evidence="1" id="KW-0812">Transmembrane</keyword>
<keyword evidence="1" id="KW-0472">Membrane</keyword>
<evidence type="ECO:0000313" key="2">
    <source>
        <dbReference type="EMBL" id="GIY41139.1"/>
    </source>
</evidence>
<keyword evidence="1" id="KW-1133">Transmembrane helix</keyword>
<proteinExistence type="predicted"/>
<sequence length="103" mass="12290">MCPDHLSYQVLTPRGEKSELLALGCHVMHPKKSSRERKSGMIDSGKNREWYLYHRRQGFRLRWPFSAGFYCSFAPFLWLLFRIPFLLRPLVRMVFRSVKKQAV</sequence>